<evidence type="ECO:0000256" key="5">
    <source>
        <dbReference type="SAM" id="MobiDB-lite"/>
    </source>
</evidence>
<keyword evidence="3 4" id="KW-0440">LIM domain</keyword>
<organism evidence="7 8">
    <name type="scientific">Silurus asotus</name>
    <name type="common">Amur catfish</name>
    <name type="synonym">Parasilurus asotus</name>
    <dbReference type="NCBI Taxonomy" id="30991"/>
    <lineage>
        <taxon>Eukaryota</taxon>
        <taxon>Metazoa</taxon>
        <taxon>Chordata</taxon>
        <taxon>Craniata</taxon>
        <taxon>Vertebrata</taxon>
        <taxon>Euteleostomi</taxon>
        <taxon>Actinopterygii</taxon>
        <taxon>Neopterygii</taxon>
        <taxon>Teleostei</taxon>
        <taxon>Ostariophysi</taxon>
        <taxon>Siluriformes</taxon>
        <taxon>Siluridae</taxon>
        <taxon>Silurus</taxon>
    </lineage>
</organism>
<dbReference type="Gene3D" id="2.10.110.10">
    <property type="entry name" value="Cysteine Rich Protein"/>
    <property type="match status" value="1"/>
</dbReference>
<feature type="domain" description="LIM zinc-binding" evidence="6">
    <location>
        <begin position="27"/>
        <end position="88"/>
    </location>
</feature>
<evidence type="ECO:0000259" key="6">
    <source>
        <dbReference type="PROSITE" id="PS50023"/>
    </source>
</evidence>
<feature type="non-terminal residue" evidence="7">
    <location>
        <position position="1"/>
    </location>
</feature>
<dbReference type="PANTHER" id="PTHR15468">
    <property type="entry name" value="ZNF185"/>
    <property type="match status" value="1"/>
</dbReference>
<dbReference type="PROSITE" id="PS50023">
    <property type="entry name" value="LIM_DOMAIN_2"/>
    <property type="match status" value="1"/>
</dbReference>
<gene>
    <name evidence="7" type="ORF">C0J50_15570</name>
</gene>
<dbReference type="PANTHER" id="PTHR15468:SF2">
    <property type="entry name" value="ZINC FINGER PROTEIN 185"/>
    <property type="match status" value="1"/>
</dbReference>
<keyword evidence="1 4" id="KW-0479">Metal-binding</keyword>
<dbReference type="Pfam" id="PF00412">
    <property type="entry name" value="LIM"/>
    <property type="match status" value="1"/>
</dbReference>
<dbReference type="EMBL" id="MU551577">
    <property type="protein sequence ID" value="KAI5624764.1"/>
    <property type="molecule type" value="Genomic_DNA"/>
</dbReference>
<evidence type="ECO:0000256" key="4">
    <source>
        <dbReference type="PROSITE-ProRule" id="PRU00125"/>
    </source>
</evidence>
<protein>
    <submittedName>
        <fullName evidence="7">Zinc finger protein 185 with LIM domain</fullName>
    </submittedName>
</protein>
<dbReference type="GO" id="GO:0046872">
    <property type="term" value="F:metal ion binding"/>
    <property type="evidence" value="ECO:0007669"/>
    <property type="project" value="UniProtKB-KW"/>
</dbReference>
<dbReference type="InterPro" id="IPR052621">
    <property type="entry name" value="Cell_Prolif/Cornif_Regul"/>
</dbReference>
<sequence>AHSDYDYVTSSSSSYAYSSPSSAETMSACTYCGGLVGNNSKITIDHLNISCHPECFKCGICSKPMGDFIHSMFWHCGMVHCESCYANI</sequence>
<dbReference type="AlphaFoldDB" id="A0AAD5FQU0"/>
<evidence type="ECO:0000313" key="8">
    <source>
        <dbReference type="Proteomes" id="UP001205998"/>
    </source>
</evidence>
<accession>A0AAD5FQU0</accession>
<dbReference type="SMART" id="SM00132">
    <property type="entry name" value="LIM"/>
    <property type="match status" value="1"/>
</dbReference>
<proteinExistence type="predicted"/>
<evidence type="ECO:0000313" key="7">
    <source>
        <dbReference type="EMBL" id="KAI5624764.1"/>
    </source>
</evidence>
<feature type="compositionally biased region" description="Low complexity" evidence="5">
    <location>
        <begin position="10"/>
        <end position="21"/>
    </location>
</feature>
<reference evidence="7" key="1">
    <citation type="submission" date="2018-07" db="EMBL/GenBank/DDBJ databases">
        <title>Comparative genomics of catfishes provides insights into carnivory and benthic adaptation.</title>
        <authorList>
            <person name="Zhang Y."/>
            <person name="Wang D."/>
            <person name="Peng Z."/>
            <person name="Zheng S."/>
            <person name="Shao F."/>
            <person name="Tao W."/>
        </authorList>
    </citation>
    <scope>NUCLEOTIDE SEQUENCE</scope>
    <source>
        <strain evidence="7">Chongqing</strain>
    </source>
</reference>
<keyword evidence="2 4" id="KW-0862">Zinc</keyword>
<keyword evidence="8" id="KW-1185">Reference proteome</keyword>
<dbReference type="InterPro" id="IPR001781">
    <property type="entry name" value="Znf_LIM"/>
</dbReference>
<dbReference type="Proteomes" id="UP001205998">
    <property type="component" value="Unassembled WGS sequence"/>
</dbReference>
<dbReference type="PROSITE" id="PS00478">
    <property type="entry name" value="LIM_DOMAIN_1"/>
    <property type="match status" value="1"/>
</dbReference>
<evidence type="ECO:0000256" key="2">
    <source>
        <dbReference type="ARBA" id="ARBA00022833"/>
    </source>
</evidence>
<evidence type="ECO:0000256" key="1">
    <source>
        <dbReference type="ARBA" id="ARBA00022723"/>
    </source>
</evidence>
<comment type="caution">
    <text evidence="7">The sequence shown here is derived from an EMBL/GenBank/DDBJ whole genome shotgun (WGS) entry which is preliminary data.</text>
</comment>
<evidence type="ECO:0000256" key="3">
    <source>
        <dbReference type="ARBA" id="ARBA00023038"/>
    </source>
</evidence>
<name>A0AAD5FQU0_SILAS</name>
<feature type="non-terminal residue" evidence="7">
    <location>
        <position position="88"/>
    </location>
</feature>
<feature type="region of interest" description="Disordered" evidence="5">
    <location>
        <begin position="1"/>
        <end position="21"/>
    </location>
</feature>